<evidence type="ECO:0000259" key="1">
    <source>
        <dbReference type="Pfam" id="PF13643"/>
    </source>
</evidence>
<organism evidence="2 3">
    <name type="scientific">Rodentibacter trehalosifermentans</name>
    <dbReference type="NCBI Taxonomy" id="1908263"/>
    <lineage>
        <taxon>Bacteria</taxon>
        <taxon>Pseudomonadati</taxon>
        <taxon>Pseudomonadota</taxon>
        <taxon>Gammaproteobacteria</taxon>
        <taxon>Pasteurellales</taxon>
        <taxon>Pasteurellaceae</taxon>
        <taxon>Rodentibacter</taxon>
    </lineage>
</organism>
<keyword evidence="3" id="KW-1185">Reference proteome</keyword>
<dbReference type="EMBL" id="MLHL01000006">
    <property type="protein sequence ID" value="OOF50717.1"/>
    <property type="molecule type" value="Genomic_DNA"/>
</dbReference>
<dbReference type="RefSeq" id="WP_077477498.1">
    <property type="nucleotide sequence ID" value="NZ_MLHL01000006.1"/>
</dbReference>
<accession>A0A1V3J674</accession>
<dbReference type="Proteomes" id="UP000189161">
    <property type="component" value="Unassembled WGS sequence"/>
</dbReference>
<name>A0A1V3J674_9PAST</name>
<sequence>MITFGYDCPYCAKRDVAFTVKHITSHIKEKARYQGVSFHTVFATCNHCLNGISALHYVADSDVYVNGAPLANGLISAVTDTVPHFFDEIFGRELDWFPKAPKPDIPQYLPVNVERKFAAGEKIYFQTKHDESLVEFAGTAYRSALELALKHLDDNTDKNLNWRINHLVKTQVLVKSMGDFAHSIRSLGNDATHNEISLVELEQLRLFTQLFLQYTFTLPAMIPAVEKQG</sequence>
<protein>
    <recommendedName>
        <fullName evidence="1">DUF4145 domain-containing protein</fullName>
    </recommendedName>
</protein>
<dbReference type="InterPro" id="IPR025285">
    <property type="entry name" value="DUF4145"/>
</dbReference>
<dbReference type="Pfam" id="PF13643">
    <property type="entry name" value="DUF4145"/>
    <property type="match status" value="1"/>
</dbReference>
<dbReference type="AlphaFoldDB" id="A0A1V3J674"/>
<reference evidence="2 3" key="1">
    <citation type="submission" date="2016-10" db="EMBL/GenBank/DDBJ databases">
        <title>Rodentibacter gen. nov. and new species.</title>
        <authorList>
            <person name="Christensen H."/>
        </authorList>
    </citation>
    <scope>NUCLEOTIDE SEQUENCE [LARGE SCALE GENOMIC DNA]</scope>
    <source>
        <strain evidence="2 3">H1987082031</strain>
    </source>
</reference>
<evidence type="ECO:0000313" key="3">
    <source>
        <dbReference type="Proteomes" id="UP000189161"/>
    </source>
</evidence>
<feature type="domain" description="DUF4145" evidence="1">
    <location>
        <begin position="137"/>
        <end position="203"/>
    </location>
</feature>
<dbReference type="OrthoDB" id="5688299at2"/>
<comment type="caution">
    <text evidence="2">The sequence shown here is derived from an EMBL/GenBank/DDBJ whole genome shotgun (WGS) entry which is preliminary data.</text>
</comment>
<evidence type="ECO:0000313" key="2">
    <source>
        <dbReference type="EMBL" id="OOF50717.1"/>
    </source>
</evidence>
<proteinExistence type="predicted"/>
<gene>
    <name evidence="2" type="ORF">BKK52_00790</name>
</gene>